<proteinExistence type="predicted"/>
<dbReference type="EMBL" id="JAUHGG010000012">
    <property type="protein sequence ID" value="MDS1823843.1"/>
    <property type="molecule type" value="Genomic_DNA"/>
</dbReference>
<comment type="caution">
    <text evidence="1">The sequence shown here is derived from an EMBL/GenBank/DDBJ whole genome shotgun (WGS) entry which is preliminary data.</text>
</comment>
<dbReference type="RefSeq" id="WP_311020927.1">
    <property type="nucleotide sequence ID" value="NZ_JAUHGG010000012.1"/>
</dbReference>
<gene>
    <name evidence="1" type="ORF">QX249_24690</name>
</gene>
<evidence type="ECO:0000313" key="2">
    <source>
        <dbReference type="Proteomes" id="UP001253193"/>
    </source>
</evidence>
<dbReference type="AlphaFoldDB" id="A0AAW8QBZ0"/>
<dbReference type="Proteomes" id="UP001253193">
    <property type="component" value="Unassembled WGS sequence"/>
</dbReference>
<sequence length="430" mass="48619">MSYEEENPLDDIDRKLHRFFEKNVPITDSKTLNALHERYKGSGTKRGFRGLLFHNKEQLDRFVNSLKSDGGYASSSPSSISLSRNVAHSFSVTTPSYDDVDSYRESAAGLRRGEWVSGYEGVLIELEFEGADCIDLSLAGLCAENELLLMPNAGARVVSIIHNVPYHRQFSEGLVTIDDIVRKGSDLSDPRVNFIIENLTDQLSPSQCETLFEMADDRQEIKTSLNVERFLGQEVDVFERAASLNEVISVSKVDKKNGEDRQYSVYVHPNGFSVREFVSSQYENYKLVENTYLVTDFMVPSLQVDLVEKLEELDQEVFGETCQVLRAKLTSHCNRICEAILDSSELKQFKGQEIHPQLASDLKSYASPVYLEALREAIHPNRGQRMRELNDMSFEVRNKQQLSKHTDEVNVAMSKLLDAISIGKPTSPKP</sequence>
<evidence type="ECO:0000313" key="1">
    <source>
        <dbReference type="EMBL" id="MDS1823843.1"/>
    </source>
</evidence>
<organism evidence="1 2">
    <name type="scientific">Vibrio parahaemolyticus</name>
    <dbReference type="NCBI Taxonomy" id="670"/>
    <lineage>
        <taxon>Bacteria</taxon>
        <taxon>Pseudomonadati</taxon>
        <taxon>Pseudomonadota</taxon>
        <taxon>Gammaproteobacteria</taxon>
        <taxon>Vibrionales</taxon>
        <taxon>Vibrionaceae</taxon>
        <taxon>Vibrio</taxon>
    </lineage>
</organism>
<protein>
    <submittedName>
        <fullName evidence="1">Uncharacterized protein</fullName>
    </submittedName>
</protein>
<accession>A0AAW8QBZ0</accession>
<name>A0AAW8QBZ0_VIBPH</name>
<reference evidence="1" key="1">
    <citation type="submission" date="2023-06" db="EMBL/GenBank/DDBJ databases">
        <title>Genomic Diversity of Vibrio spp. and Metagenomic Analysis of Pathogens in Florida Gulf Coastal Waters Following Hurricane Ian.</title>
        <authorList>
            <person name="Brumfield K.D."/>
        </authorList>
    </citation>
    <scope>NUCLEOTIDE SEQUENCE</scope>
    <source>
        <strain evidence="1">WBS2B-138</strain>
    </source>
</reference>